<dbReference type="InterPro" id="IPR023393">
    <property type="entry name" value="START-like_dom_sf"/>
</dbReference>
<name>A0AA86UP39_9EUKA</name>
<gene>
    <name evidence="2" type="ORF">HINF_LOCUS21552</name>
    <name evidence="1" type="ORF">HINF_LOCUS53730</name>
</gene>
<evidence type="ECO:0008006" key="4">
    <source>
        <dbReference type="Google" id="ProtNLM"/>
    </source>
</evidence>
<evidence type="ECO:0000313" key="3">
    <source>
        <dbReference type="Proteomes" id="UP001642409"/>
    </source>
</evidence>
<dbReference type="EMBL" id="CAXDID020000059">
    <property type="protein sequence ID" value="CAL6009337.1"/>
    <property type="molecule type" value="Genomic_DNA"/>
</dbReference>
<dbReference type="Gene3D" id="3.30.530.20">
    <property type="match status" value="1"/>
</dbReference>
<sequence>MKGEIQVEMCNRQLAIDNFDNMINYESQCEWTKEKVYRKSCVTKVLVDKHIKWRGIFGKIDINAKISKVISEVLKTFNIDVNSPKWLIENIESSSIHFFNEVDKENYGKAIKQINFSDFVAWTHNCVKSPFSFIQNRDAVGVLYVKQINNKTYITMKSVKAAQCKGYTRSTIINQHFTFEETKGKTTLASFLLCDPGGQVPSFAYNMALEARNDILVDLKQMIESERKTS</sequence>
<dbReference type="SUPFAM" id="SSF55961">
    <property type="entry name" value="Bet v1-like"/>
    <property type="match status" value="1"/>
</dbReference>
<dbReference type="AlphaFoldDB" id="A0AA86UP39"/>
<dbReference type="EMBL" id="CATOUU010000998">
    <property type="protein sequence ID" value="CAI9966085.1"/>
    <property type="molecule type" value="Genomic_DNA"/>
</dbReference>
<reference evidence="2 3" key="2">
    <citation type="submission" date="2024-07" db="EMBL/GenBank/DDBJ databases">
        <authorList>
            <person name="Akdeniz Z."/>
        </authorList>
    </citation>
    <scope>NUCLEOTIDE SEQUENCE [LARGE SCALE GENOMIC DNA]</scope>
</reference>
<proteinExistence type="predicted"/>
<reference evidence="1" key="1">
    <citation type="submission" date="2023-06" db="EMBL/GenBank/DDBJ databases">
        <authorList>
            <person name="Kurt Z."/>
        </authorList>
    </citation>
    <scope>NUCLEOTIDE SEQUENCE</scope>
</reference>
<comment type="caution">
    <text evidence="1">The sequence shown here is derived from an EMBL/GenBank/DDBJ whole genome shotgun (WGS) entry which is preliminary data.</text>
</comment>
<organism evidence="1">
    <name type="scientific">Hexamita inflata</name>
    <dbReference type="NCBI Taxonomy" id="28002"/>
    <lineage>
        <taxon>Eukaryota</taxon>
        <taxon>Metamonada</taxon>
        <taxon>Diplomonadida</taxon>
        <taxon>Hexamitidae</taxon>
        <taxon>Hexamitinae</taxon>
        <taxon>Hexamita</taxon>
    </lineage>
</organism>
<accession>A0AA86UP39</accession>
<evidence type="ECO:0000313" key="1">
    <source>
        <dbReference type="EMBL" id="CAI9966085.1"/>
    </source>
</evidence>
<dbReference type="Proteomes" id="UP001642409">
    <property type="component" value="Unassembled WGS sequence"/>
</dbReference>
<keyword evidence="3" id="KW-1185">Reference proteome</keyword>
<protein>
    <recommendedName>
        <fullName evidence="4">START domain-containing protein</fullName>
    </recommendedName>
</protein>
<evidence type="ECO:0000313" key="2">
    <source>
        <dbReference type="EMBL" id="CAL6009337.1"/>
    </source>
</evidence>